<keyword evidence="5 6" id="KW-0472">Membrane</keyword>
<accession>A0A8B2NZV3</accession>
<dbReference type="SUPFAM" id="SSF103473">
    <property type="entry name" value="MFS general substrate transporter"/>
    <property type="match status" value="1"/>
</dbReference>
<feature type="transmembrane region" description="Helical" evidence="6">
    <location>
        <begin position="294"/>
        <end position="316"/>
    </location>
</feature>
<dbReference type="PANTHER" id="PTHR23538:SF1">
    <property type="entry name" value="44.5 KD BACTERIOCHLOROPHYLL SYNTHASE SUBUNIT"/>
    <property type="match status" value="1"/>
</dbReference>
<evidence type="ECO:0000256" key="3">
    <source>
        <dbReference type="ARBA" id="ARBA00022692"/>
    </source>
</evidence>
<gene>
    <name evidence="8" type="ORF">DLJ53_07350</name>
</gene>
<feature type="domain" description="Major facilitator superfamily (MFS) profile" evidence="7">
    <location>
        <begin position="12"/>
        <end position="423"/>
    </location>
</feature>
<keyword evidence="3 6" id="KW-0812">Transmembrane</keyword>
<feature type="transmembrane region" description="Helical" evidence="6">
    <location>
        <begin position="226"/>
        <end position="242"/>
    </location>
</feature>
<comment type="similarity">
    <text evidence="2">Belongs to the PucC family.</text>
</comment>
<feature type="transmembrane region" description="Helical" evidence="6">
    <location>
        <begin position="328"/>
        <end position="350"/>
    </location>
</feature>
<feature type="transmembrane region" description="Helical" evidence="6">
    <location>
        <begin position="396"/>
        <end position="419"/>
    </location>
</feature>
<keyword evidence="4 6" id="KW-1133">Transmembrane helix</keyword>
<name>A0A8B2NZV3_9HYPH</name>
<dbReference type="PROSITE" id="PS50850">
    <property type="entry name" value="MFS"/>
    <property type="match status" value="1"/>
</dbReference>
<evidence type="ECO:0000313" key="9">
    <source>
        <dbReference type="Proteomes" id="UP000249590"/>
    </source>
</evidence>
<dbReference type="CDD" id="cd06176">
    <property type="entry name" value="MFS_BCD_PucC-like"/>
    <property type="match status" value="1"/>
</dbReference>
<evidence type="ECO:0000259" key="7">
    <source>
        <dbReference type="PROSITE" id="PS50850"/>
    </source>
</evidence>
<feature type="transmembrane region" description="Helical" evidence="6">
    <location>
        <begin position="78"/>
        <end position="101"/>
    </location>
</feature>
<dbReference type="GO" id="GO:0016020">
    <property type="term" value="C:membrane"/>
    <property type="evidence" value="ECO:0007669"/>
    <property type="project" value="UniProtKB-SubCell"/>
</dbReference>
<dbReference type="GO" id="GO:0022857">
    <property type="term" value="F:transmembrane transporter activity"/>
    <property type="evidence" value="ECO:0007669"/>
    <property type="project" value="InterPro"/>
</dbReference>
<comment type="subcellular location">
    <subcellularLocation>
        <location evidence="1">Membrane</location>
        <topology evidence="1">Multi-pass membrane protein</topology>
    </subcellularLocation>
</comment>
<dbReference type="InterPro" id="IPR026036">
    <property type="entry name" value="PucC"/>
</dbReference>
<evidence type="ECO:0000256" key="2">
    <source>
        <dbReference type="ARBA" id="ARBA00008412"/>
    </source>
</evidence>
<evidence type="ECO:0000256" key="6">
    <source>
        <dbReference type="SAM" id="Phobius"/>
    </source>
</evidence>
<evidence type="ECO:0000313" key="8">
    <source>
        <dbReference type="EMBL" id="RAI04250.1"/>
    </source>
</evidence>
<keyword evidence="9" id="KW-1185">Reference proteome</keyword>
<dbReference type="AlphaFoldDB" id="A0A8B2NZV3"/>
<proteinExistence type="inferred from homology"/>
<dbReference type="Proteomes" id="UP000249590">
    <property type="component" value="Unassembled WGS sequence"/>
</dbReference>
<evidence type="ECO:0000256" key="1">
    <source>
        <dbReference type="ARBA" id="ARBA00004141"/>
    </source>
</evidence>
<protein>
    <submittedName>
        <fullName evidence="8">MFS transporter</fullName>
    </submittedName>
</protein>
<organism evidence="8 9">
    <name type="scientific">Acuticoccus sediminis</name>
    <dbReference type="NCBI Taxonomy" id="2184697"/>
    <lineage>
        <taxon>Bacteria</taxon>
        <taxon>Pseudomonadati</taxon>
        <taxon>Pseudomonadota</taxon>
        <taxon>Alphaproteobacteria</taxon>
        <taxon>Hyphomicrobiales</taxon>
        <taxon>Amorphaceae</taxon>
        <taxon>Acuticoccus</taxon>
    </lineage>
</organism>
<feature type="transmembrane region" description="Helical" evidence="6">
    <location>
        <begin position="145"/>
        <end position="164"/>
    </location>
</feature>
<dbReference type="InterPro" id="IPR036259">
    <property type="entry name" value="MFS_trans_sf"/>
</dbReference>
<dbReference type="EMBL" id="QHHQ01000001">
    <property type="protein sequence ID" value="RAI04250.1"/>
    <property type="molecule type" value="Genomic_DNA"/>
</dbReference>
<feature type="transmembrane region" description="Helical" evidence="6">
    <location>
        <begin position="41"/>
        <end position="58"/>
    </location>
</feature>
<evidence type="ECO:0000256" key="4">
    <source>
        <dbReference type="ARBA" id="ARBA00022989"/>
    </source>
</evidence>
<feature type="transmembrane region" description="Helical" evidence="6">
    <location>
        <begin position="107"/>
        <end position="133"/>
    </location>
</feature>
<feature type="transmembrane region" description="Helical" evidence="6">
    <location>
        <begin position="269"/>
        <end position="287"/>
    </location>
</feature>
<dbReference type="InterPro" id="IPR004896">
    <property type="entry name" value="PucC-rel"/>
</dbReference>
<evidence type="ECO:0000256" key="5">
    <source>
        <dbReference type="ARBA" id="ARBA00023136"/>
    </source>
</evidence>
<feature type="transmembrane region" description="Helical" evidence="6">
    <location>
        <begin position="12"/>
        <end position="35"/>
    </location>
</feature>
<dbReference type="Pfam" id="PF03209">
    <property type="entry name" value="PUCC"/>
    <property type="match status" value="1"/>
</dbReference>
<dbReference type="Gene3D" id="1.20.1250.20">
    <property type="entry name" value="MFS general substrate transporter like domains"/>
    <property type="match status" value="1"/>
</dbReference>
<feature type="transmembrane region" description="Helical" evidence="6">
    <location>
        <begin position="176"/>
        <end position="198"/>
    </location>
</feature>
<dbReference type="RefSeq" id="WP_111343577.1">
    <property type="nucleotide sequence ID" value="NZ_QHHQ01000001.1"/>
</dbReference>
<sequence length="433" mass="44720">MIQPFLANWVTIVRLAVVQAAIASVTVIPISTIPRLMVEELSLLALLPAGLIGAHYAVQATRVRFGHGSDRSPRRTPWILAGLALLSVSGVGCAFATRLMVTDPVAGYIAALLAYSGVGIGVGAAGTTLFALVSTTVAPERRAPAATTIFLTMILGLVITSKLAGSAMIPFSYQTLIAVSSTVSLAAFTLGTLAMLGVERPRHEEAPPAPSRFREALADVWRDPRVRGFTVFVFLSMFAYNMQELVMEPFSAAVFGLEPGASTRLSGDHHAGVFAGLILMAVVGRLARGRPAALVGATVTGCLASAVALAGLAAAALTAPDWPLRPTILVYGLANGLFAGGAIAAMFSLAGDGEGGREGTRVGMWGTAQALGFGLGMVAGAGLLDATRALAADSYAFASVFLVEGALFTIASLVAMRVLQIFPKDMTFSALRG</sequence>
<dbReference type="OrthoDB" id="5800821at2"/>
<dbReference type="PANTHER" id="PTHR23538">
    <property type="entry name" value="44.5 KD BACTERIOCHLOROPHYLL SYNTHASE SUBUNIT"/>
    <property type="match status" value="1"/>
</dbReference>
<reference evidence="8 9" key="1">
    <citation type="submission" date="2018-05" db="EMBL/GenBank/DDBJ databases">
        <title>Acuticoccus sediminis sp. nov., isolated from deep-sea sediment of Indian Ocean.</title>
        <authorList>
            <person name="Liu X."/>
            <person name="Lai Q."/>
            <person name="Du Y."/>
            <person name="Sun F."/>
            <person name="Zhang X."/>
            <person name="Wang S."/>
            <person name="Shao Z."/>
        </authorList>
    </citation>
    <scope>NUCLEOTIDE SEQUENCE [LARGE SCALE GENOMIC DNA]</scope>
    <source>
        <strain evidence="8 9">PTG4-2</strain>
    </source>
</reference>
<comment type="caution">
    <text evidence="8">The sequence shown here is derived from an EMBL/GenBank/DDBJ whole genome shotgun (WGS) entry which is preliminary data.</text>
</comment>
<dbReference type="InterPro" id="IPR020846">
    <property type="entry name" value="MFS_dom"/>
</dbReference>
<feature type="transmembrane region" description="Helical" evidence="6">
    <location>
        <begin position="362"/>
        <end position="384"/>
    </location>
</feature>